<feature type="compositionally biased region" description="Polar residues" evidence="1">
    <location>
        <begin position="62"/>
        <end position="79"/>
    </location>
</feature>
<sequence>MPKAKESEHKICPHCQGIFHARGFIPHERACSRKVLERQRNAQCRTQYREQFRSLPPRLNLSLATPSPSGATTSQECWEQAQPQPNEIFDAMEDVQPSPPEIAFSSGSEPRVEYIRTEYHPHSNRPPRLDKVEEFQPQTKPSATLSLDDKPWSPFSSRDDFELAEWILESGINQGDIDALLTMMTKRGGQVPSFRNHRELIAMWKKAAHLRTTFESTTFTVPLKGEDYEFTVYHRDLWAWTLDILQDPLLAPYINWDAQRLFKVDGSTSQRFYTEPHTGNIFWEIQTALPTGGKPICYIIYADKTRLSSFGTVQGYPVIVRLGNLPSHICNGQGVGGGRVIGWLPIIKEEAKHKDKSYYADFKRAIWHKAFEFILSPIKGKSKFSAWVQVAGGTETTPCHLYLFPTIMILSADYEEQCMMALTRGCKANFPCNVCLVPLKELYHANETYPLRSSAEAQRVYEEAAKIRGATKRNAYLKTFGLRFIKEIKGRILKLGPSFGQEADELLAAFPSWKDLYHFKQGFMNVSFTDGRKYEALTKQLIFIVHAIFMAAKDRVGLILLRALRIYMELDVMLVLLSTHLILFEMDGRGYQYLQEYEKAVCDENEAMRRAAINACRTPKETKTKNWNFPKAHSHQHLFDNIEAKGVTLNYNMKPNESMHGSFKESYQRCTNFKNIDEQILRVDDWYNAMAYLRHQINHHDKIKKEFGDDQVAEGETGAEDKDKDELVLASGSADSDEDYTAAASLHGRHGKGGGKLTMAEVEAQAVDNSDFREFRTRLSTHMKKHFESHPEELPSDNGIPAEFASFECQDQISSYGMVKVNYSSIIDWCFTTDILRCSPNFHSRPRYDFVLLKTDQGPMFAQLVLVFECVVHGTTYPLMLVRPFSEAVGPMTRKDRDLGFYRVRTKIDSKPFIVSIYSVI</sequence>
<dbReference type="Proteomes" id="UP001175227">
    <property type="component" value="Unassembled WGS sequence"/>
</dbReference>
<evidence type="ECO:0000256" key="1">
    <source>
        <dbReference type="SAM" id="MobiDB-lite"/>
    </source>
</evidence>
<dbReference type="InterPro" id="IPR041078">
    <property type="entry name" value="Plavaka"/>
</dbReference>
<dbReference type="Pfam" id="PF18759">
    <property type="entry name" value="Plavaka"/>
    <property type="match status" value="1"/>
</dbReference>
<accession>A0AA39NUM4</accession>
<feature type="region of interest" description="Disordered" evidence="1">
    <location>
        <begin position="56"/>
        <end position="79"/>
    </location>
</feature>
<feature type="compositionally biased region" description="Polar residues" evidence="1">
    <location>
        <begin position="136"/>
        <end position="145"/>
    </location>
</feature>
<evidence type="ECO:0000313" key="2">
    <source>
        <dbReference type="EMBL" id="KAK0472187.1"/>
    </source>
</evidence>
<keyword evidence="3" id="KW-1185">Reference proteome</keyword>
<dbReference type="EMBL" id="JAUEPR010000043">
    <property type="protein sequence ID" value="KAK0472187.1"/>
    <property type="molecule type" value="Genomic_DNA"/>
</dbReference>
<organism evidence="2 3">
    <name type="scientific">Armillaria novae-zelandiae</name>
    <dbReference type="NCBI Taxonomy" id="153914"/>
    <lineage>
        <taxon>Eukaryota</taxon>
        <taxon>Fungi</taxon>
        <taxon>Dikarya</taxon>
        <taxon>Basidiomycota</taxon>
        <taxon>Agaricomycotina</taxon>
        <taxon>Agaricomycetes</taxon>
        <taxon>Agaricomycetidae</taxon>
        <taxon>Agaricales</taxon>
        <taxon>Marasmiineae</taxon>
        <taxon>Physalacriaceae</taxon>
        <taxon>Armillaria</taxon>
    </lineage>
</organism>
<gene>
    <name evidence="2" type="ORF">IW261DRAFT_1571194</name>
</gene>
<evidence type="ECO:0000313" key="3">
    <source>
        <dbReference type="Proteomes" id="UP001175227"/>
    </source>
</evidence>
<dbReference type="AlphaFoldDB" id="A0AA39NUM4"/>
<comment type="caution">
    <text evidence="2">The sequence shown here is derived from an EMBL/GenBank/DDBJ whole genome shotgun (WGS) entry which is preliminary data.</text>
</comment>
<proteinExistence type="predicted"/>
<feature type="region of interest" description="Disordered" evidence="1">
    <location>
        <begin position="119"/>
        <end position="149"/>
    </location>
</feature>
<name>A0AA39NUM4_9AGAR</name>
<feature type="compositionally biased region" description="Basic and acidic residues" evidence="1">
    <location>
        <begin position="119"/>
        <end position="134"/>
    </location>
</feature>
<protein>
    <submittedName>
        <fullName evidence="2">Uncharacterized protein</fullName>
    </submittedName>
</protein>
<reference evidence="2" key="1">
    <citation type="submission" date="2023-06" db="EMBL/GenBank/DDBJ databases">
        <authorList>
            <consortium name="Lawrence Berkeley National Laboratory"/>
            <person name="Ahrendt S."/>
            <person name="Sahu N."/>
            <person name="Indic B."/>
            <person name="Wong-Bajracharya J."/>
            <person name="Merenyi Z."/>
            <person name="Ke H.-M."/>
            <person name="Monk M."/>
            <person name="Kocsube S."/>
            <person name="Drula E."/>
            <person name="Lipzen A."/>
            <person name="Balint B."/>
            <person name="Henrissat B."/>
            <person name="Andreopoulos B."/>
            <person name="Martin F.M."/>
            <person name="Harder C.B."/>
            <person name="Rigling D."/>
            <person name="Ford K.L."/>
            <person name="Foster G.D."/>
            <person name="Pangilinan J."/>
            <person name="Papanicolaou A."/>
            <person name="Barry K."/>
            <person name="LaButti K."/>
            <person name="Viragh M."/>
            <person name="Koriabine M."/>
            <person name="Yan M."/>
            <person name="Riley R."/>
            <person name="Champramary S."/>
            <person name="Plett K.L."/>
            <person name="Tsai I.J."/>
            <person name="Slot J."/>
            <person name="Sipos G."/>
            <person name="Plett J."/>
            <person name="Nagy L.G."/>
            <person name="Grigoriev I.V."/>
        </authorList>
    </citation>
    <scope>NUCLEOTIDE SEQUENCE</scope>
    <source>
        <strain evidence="2">ICMP 16352</strain>
    </source>
</reference>